<dbReference type="PROSITE" id="PS51154">
    <property type="entry name" value="MACRO"/>
    <property type="match status" value="1"/>
</dbReference>
<dbReference type="Proteomes" id="UP000177594">
    <property type="component" value="Unassembled WGS sequence"/>
</dbReference>
<dbReference type="PANTHER" id="PTHR11106:SF27">
    <property type="entry name" value="MACRO DOMAIN-CONTAINING PROTEIN"/>
    <property type="match status" value="1"/>
</dbReference>
<name>A0A1F8EAH4_9BACT</name>
<gene>
    <name evidence="2" type="ORF">A2817_01780</name>
</gene>
<dbReference type="Pfam" id="PF01661">
    <property type="entry name" value="Macro"/>
    <property type="match status" value="1"/>
</dbReference>
<dbReference type="NCBIfam" id="NF001664">
    <property type="entry name" value="PRK00431.1-6"/>
    <property type="match status" value="1"/>
</dbReference>
<evidence type="ECO:0000259" key="1">
    <source>
        <dbReference type="PROSITE" id="PS51154"/>
    </source>
</evidence>
<proteinExistence type="predicted"/>
<dbReference type="CDD" id="cd02908">
    <property type="entry name" value="Macro_OAADPr_deacetylase"/>
    <property type="match status" value="1"/>
</dbReference>
<protein>
    <submittedName>
        <fullName evidence="2">O-acetyl-ADP-ribose deacetylase</fullName>
    </submittedName>
</protein>
<evidence type="ECO:0000313" key="2">
    <source>
        <dbReference type="EMBL" id="OGM97921.1"/>
    </source>
</evidence>
<dbReference type="Gene3D" id="3.40.220.10">
    <property type="entry name" value="Leucine Aminopeptidase, subunit E, domain 1"/>
    <property type="match status" value="1"/>
</dbReference>
<dbReference type="InterPro" id="IPR043472">
    <property type="entry name" value="Macro_dom-like"/>
</dbReference>
<dbReference type="EMBL" id="MGIZ01000046">
    <property type="protein sequence ID" value="OGM97921.1"/>
    <property type="molecule type" value="Genomic_DNA"/>
</dbReference>
<dbReference type="SUPFAM" id="SSF52949">
    <property type="entry name" value="Macro domain-like"/>
    <property type="match status" value="1"/>
</dbReference>
<evidence type="ECO:0000313" key="3">
    <source>
        <dbReference type="Proteomes" id="UP000177594"/>
    </source>
</evidence>
<dbReference type="AlphaFoldDB" id="A0A1F8EAH4"/>
<dbReference type="SMART" id="SM00506">
    <property type="entry name" value="A1pp"/>
    <property type="match status" value="1"/>
</dbReference>
<accession>A0A1F8EAH4</accession>
<organism evidence="2 3">
    <name type="scientific">Candidatus Yanofskybacteria bacterium RIFCSPHIGHO2_01_FULL_39_8b</name>
    <dbReference type="NCBI Taxonomy" id="1802659"/>
    <lineage>
        <taxon>Bacteria</taxon>
        <taxon>Candidatus Yanofskyibacteriota</taxon>
    </lineage>
</organism>
<dbReference type="InterPro" id="IPR002589">
    <property type="entry name" value="Macro_dom"/>
</dbReference>
<comment type="caution">
    <text evidence="2">The sequence shown here is derived from an EMBL/GenBank/DDBJ whole genome shotgun (WGS) entry which is preliminary data.</text>
</comment>
<sequence>MTQIKIIQGDITKISVDAIVNAANKTLLGGGGVDGAIHFVAGRELHDECKNLGGCNTGEAKITKGYALPAKYVIHTVGPAYGYENGDDAVLLANCYKNSLLLAQKHGLRSIAFPAISTGVFRYPKDEAAKIALTSVKDFIKENLDVFDEVYFISIDEFNHSIYENLWNQEY</sequence>
<reference evidence="2 3" key="1">
    <citation type="journal article" date="2016" name="Nat. Commun.">
        <title>Thousands of microbial genomes shed light on interconnected biogeochemical processes in an aquifer system.</title>
        <authorList>
            <person name="Anantharaman K."/>
            <person name="Brown C.T."/>
            <person name="Hug L.A."/>
            <person name="Sharon I."/>
            <person name="Castelle C.J."/>
            <person name="Probst A.J."/>
            <person name="Thomas B.C."/>
            <person name="Singh A."/>
            <person name="Wilkins M.J."/>
            <person name="Karaoz U."/>
            <person name="Brodie E.L."/>
            <person name="Williams K.H."/>
            <person name="Hubbard S.S."/>
            <person name="Banfield J.F."/>
        </authorList>
    </citation>
    <scope>NUCLEOTIDE SEQUENCE [LARGE SCALE GENOMIC DNA]</scope>
</reference>
<dbReference type="PANTHER" id="PTHR11106">
    <property type="entry name" value="GANGLIOSIDE INDUCED DIFFERENTIATION ASSOCIATED PROTEIN 2-RELATED"/>
    <property type="match status" value="1"/>
</dbReference>
<feature type="domain" description="Macro" evidence="1">
    <location>
        <begin position="1"/>
        <end position="171"/>
    </location>
</feature>